<dbReference type="Pfam" id="PF07818">
    <property type="entry name" value="HCNGP"/>
    <property type="match status" value="1"/>
</dbReference>
<feature type="region of interest" description="Disordered" evidence="1">
    <location>
        <begin position="1"/>
        <end position="21"/>
    </location>
</feature>
<feature type="region of interest" description="Disordered" evidence="1">
    <location>
        <begin position="182"/>
        <end position="266"/>
    </location>
</feature>
<accession>A0A6A6TDH1</accession>
<dbReference type="InterPro" id="IPR012479">
    <property type="entry name" value="SAP30BP"/>
</dbReference>
<dbReference type="AlphaFoldDB" id="A0A6A6TDH1"/>
<evidence type="ECO:0000313" key="2">
    <source>
        <dbReference type="EMBL" id="KAF2657361.1"/>
    </source>
</evidence>
<proteinExistence type="predicted"/>
<evidence type="ECO:0000256" key="1">
    <source>
        <dbReference type="SAM" id="MobiDB-lite"/>
    </source>
</evidence>
<dbReference type="GO" id="GO:0006355">
    <property type="term" value="P:regulation of DNA-templated transcription"/>
    <property type="evidence" value="ECO:0007669"/>
    <property type="project" value="InterPro"/>
</dbReference>
<feature type="compositionally biased region" description="Polar residues" evidence="1">
    <location>
        <begin position="208"/>
        <end position="230"/>
    </location>
</feature>
<dbReference type="OrthoDB" id="1714508at2759"/>
<gene>
    <name evidence="2" type="ORF">K491DRAFT_742354</name>
</gene>
<protein>
    <recommendedName>
        <fullName evidence="4">HCNGP-domain-containing protein</fullName>
    </recommendedName>
</protein>
<evidence type="ECO:0000313" key="3">
    <source>
        <dbReference type="Proteomes" id="UP000799324"/>
    </source>
</evidence>
<sequence length="266" mass="28733">MLGINYESSDEEEDAPVVEPQVSPVIVASLKSTIKSPPIQEPTVPTGPVNGPAQGPSASLGSTPSGSTADNPPGSPYTSARSAIRNITLPAVPNFNIPSSPPGSPPLRATNKFAQFLELKKKGQHFNQRLESSTVLRDPGHLQKLMDFAGITEEEQYASVLPKGLAVPTAFPEWAYVEALKESQKGITKSREEEGSKKPREAIDFVPATSSGANSKSGTPSGKNLRQSATERVLAGLDREPRAKRKESEQRRTSPKRKRSRSRDRR</sequence>
<keyword evidence="3" id="KW-1185">Reference proteome</keyword>
<feature type="compositionally biased region" description="Polar residues" evidence="1">
    <location>
        <begin position="56"/>
        <end position="81"/>
    </location>
</feature>
<reference evidence="2" key="1">
    <citation type="journal article" date="2020" name="Stud. Mycol.">
        <title>101 Dothideomycetes genomes: a test case for predicting lifestyles and emergence of pathogens.</title>
        <authorList>
            <person name="Haridas S."/>
            <person name="Albert R."/>
            <person name="Binder M."/>
            <person name="Bloem J."/>
            <person name="Labutti K."/>
            <person name="Salamov A."/>
            <person name="Andreopoulos B."/>
            <person name="Baker S."/>
            <person name="Barry K."/>
            <person name="Bills G."/>
            <person name="Bluhm B."/>
            <person name="Cannon C."/>
            <person name="Castanera R."/>
            <person name="Culley D."/>
            <person name="Daum C."/>
            <person name="Ezra D."/>
            <person name="Gonzalez J."/>
            <person name="Henrissat B."/>
            <person name="Kuo A."/>
            <person name="Liang C."/>
            <person name="Lipzen A."/>
            <person name="Lutzoni F."/>
            <person name="Magnuson J."/>
            <person name="Mondo S."/>
            <person name="Nolan M."/>
            <person name="Ohm R."/>
            <person name="Pangilinan J."/>
            <person name="Park H.-J."/>
            <person name="Ramirez L."/>
            <person name="Alfaro M."/>
            <person name="Sun H."/>
            <person name="Tritt A."/>
            <person name="Yoshinaga Y."/>
            <person name="Zwiers L.-H."/>
            <person name="Turgeon B."/>
            <person name="Goodwin S."/>
            <person name="Spatafora J."/>
            <person name="Crous P."/>
            <person name="Grigoriev I."/>
        </authorList>
    </citation>
    <scope>NUCLEOTIDE SEQUENCE</scope>
    <source>
        <strain evidence="2">CBS 122681</strain>
    </source>
</reference>
<dbReference type="PANTHER" id="PTHR13464">
    <property type="entry name" value="TRANSCRIPTIONAL REGULATOR PROTEIN HCNGP"/>
    <property type="match status" value="1"/>
</dbReference>
<organism evidence="2 3">
    <name type="scientific">Lophiostoma macrostomum CBS 122681</name>
    <dbReference type="NCBI Taxonomy" id="1314788"/>
    <lineage>
        <taxon>Eukaryota</taxon>
        <taxon>Fungi</taxon>
        <taxon>Dikarya</taxon>
        <taxon>Ascomycota</taxon>
        <taxon>Pezizomycotina</taxon>
        <taxon>Dothideomycetes</taxon>
        <taxon>Pleosporomycetidae</taxon>
        <taxon>Pleosporales</taxon>
        <taxon>Lophiostomataceae</taxon>
        <taxon>Lophiostoma</taxon>
    </lineage>
</organism>
<feature type="compositionally biased region" description="Basic and acidic residues" evidence="1">
    <location>
        <begin position="237"/>
        <end position="252"/>
    </location>
</feature>
<feature type="compositionally biased region" description="Basic residues" evidence="1">
    <location>
        <begin position="253"/>
        <end position="266"/>
    </location>
</feature>
<name>A0A6A6TDH1_9PLEO</name>
<dbReference type="PANTHER" id="PTHR13464:SF0">
    <property type="entry name" value="SAP30-BINDING PROTEIN"/>
    <property type="match status" value="1"/>
</dbReference>
<dbReference type="EMBL" id="MU004326">
    <property type="protein sequence ID" value="KAF2657361.1"/>
    <property type="molecule type" value="Genomic_DNA"/>
</dbReference>
<dbReference type="GO" id="GO:0005634">
    <property type="term" value="C:nucleus"/>
    <property type="evidence" value="ECO:0007669"/>
    <property type="project" value="TreeGrafter"/>
</dbReference>
<feature type="compositionally biased region" description="Basic and acidic residues" evidence="1">
    <location>
        <begin position="182"/>
        <end position="203"/>
    </location>
</feature>
<evidence type="ECO:0008006" key="4">
    <source>
        <dbReference type="Google" id="ProtNLM"/>
    </source>
</evidence>
<feature type="region of interest" description="Disordered" evidence="1">
    <location>
        <begin position="33"/>
        <end position="83"/>
    </location>
</feature>
<dbReference type="Proteomes" id="UP000799324">
    <property type="component" value="Unassembled WGS sequence"/>
</dbReference>